<dbReference type="Gene3D" id="2.40.128.150">
    <property type="entry name" value="Cysteine proteinases"/>
    <property type="match status" value="1"/>
</dbReference>
<name>A0A926JU40_9FLAO</name>
<gene>
    <name evidence="3" type="ORF">IBL28_16155</name>
</gene>
<organism evidence="3 4">
    <name type="scientific">Sinomicrobium weinanense</name>
    <dbReference type="NCBI Taxonomy" id="2842200"/>
    <lineage>
        <taxon>Bacteria</taxon>
        <taxon>Pseudomonadati</taxon>
        <taxon>Bacteroidota</taxon>
        <taxon>Flavobacteriia</taxon>
        <taxon>Flavobacteriales</taxon>
        <taxon>Flavobacteriaceae</taxon>
        <taxon>Sinomicrobium</taxon>
    </lineage>
</organism>
<comment type="caution">
    <text evidence="3">The sequence shown here is derived from an EMBL/GenBank/DDBJ whole genome shotgun (WGS) entry which is preliminary data.</text>
</comment>
<comment type="similarity">
    <text evidence="1 2">Belongs to the arylamine N-acetyltransferase family.</text>
</comment>
<protein>
    <submittedName>
        <fullName evidence="3">Arylamine N-acetyltransferase</fullName>
    </submittedName>
</protein>
<dbReference type="AlphaFoldDB" id="A0A926JU40"/>
<dbReference type="GO" id="GO:0016407">
    <property type="term" value="F:acetyltransferase activity"/>
    <property type="evidence" value="ECO:0007669"/>
    <property type="project" value="InterPro"/>
</dbReference>
<keyword evidence="4" id="KW-1185">Reference proteome</keyword>
<dbReference type="PANTHER" id="PTHR11786:SF0">
    <property type="entry name" value="ARYLAMINE N-ACETYLTRANSFERASE 4-RELATED"/>
    <property type="match status" value="1"/>
</dbReference>
<dbReference type="Gene3D" id="3.30.2140.10">
    <property type="entry name" value="Arylamine N-acetyltransferase"/>
    <property type="match status" value="1"/>
</dbReference>
<evidence type="ECO:0000256" key="1">
    <source>
        <dbReference type="ARBA" id="ARBA00006547"/>
    </source>
</evidence>
<dbReference type="InterPro" id="IPR038765">
    <property type="entry name" value="Papain-like_cys_pep_sf"/>
</dbReference>
<dbReference type="PANTHER" id="PTHR11786">
    <property type="entry name" value="N-HYDROXYARYLAMINE O-ACETYLTRANSFERASE"/>
    <property type="match status" value="1"/>
</dbReference>
<dbReference type="RefSeq" id="WP_187966640.1">
    <property type="nucleotide sequence ID" value="NZ_JACVDC010000061.1"/>
</dbReference>
<reference evidence="3 4" key="1">
    <citation type="submission" date="2020-09" db="EMBL/GenBank/DDBJ databases">
        <title>Sinomicrobium weinanense sp. nov., a halophilic bacteria isolated from saline-alkali soil.</title>
        <authorList>
            <person name="Wu P."/>
            <person name="Ren H."/>
            <person name="Mei Y."/>
            <person name="Liang Y."/>
            <person name="Chen Z."/>
        </authorList>
    </citation>
    <scope>NUCLEOTIDE SEQUENCE [LARGE SCALE GENOMIC DNA]</scope>
    <source>
        <strain evidence="3 4">FJxs</strain>
    </source>
</reference>
<dbReference type="Proteomes" id="UP000653730">
    <property type="component" value="Unassembled WGS sequence"/>
</dbReference>
<dbReference type="Pfam" id="PF00797">
    <property type="entry name" value="Acetyltransf_2"/>
    <property type="match status" value="1"/>
</dbReference>
<proteinExistence type="inferred from homology"/>
<dbReference type="EMBL" id="JACVDC010000061">
    <property type="protein sequence ID" value="MBC9797510.1"/>
    <property type="molecule type" value="Genomic_DNA"/>
</dbReference>
<evidence type="ECO:0000256" key="2">
    <source>
        <dbReference type="RuleBase" id="RU003452"/>
    </source>
</evidence>
<accession>A0A926JU40</accession>
<evidence type="ECO:0000313" key="4">
    <source>
        <dbReference type="Proteomes" id="UP000653730"/>
    </source>
</evidence>
<dbReference type="PRINTS" id="PR01543">
    <property type="entry name" value="ANATRNSFRASE"/>
</dbReference>
<evidence type="ECO:0000313" key="3">
    <source>
        <dbReference type="EMBL" id="MBC9797510.1"/>
    </source>
</evidence>
<sequence length="252" mass="29060">MDINTYLTRIVYHGNVQPDLQTLKELQKQHLLHVPFENLDIHYHTPIRLNTDAIYRKVVERKRGGFCYELNGLFLELLTAIGFETRRISGRVYNGKTSAFGQEYDHLAVVVILDDREYLVDVGLGEFAFAPLMIDLNTVQQDVRGNYVIREYDTEYLIVYNLDGKNETPKYIFKNIHREYEEFSAMCNYHQSSPESPFTKNKLVSLPTENGRISLTDDKLKATENGHTSETTIADKAAFEAKLREIFGITVP</sequence>
<dbReference type="InterPro" id="IPR001447">
    <property type="entry name" value="Arylamine_N-AcTrfase"/>
</dbReference>
<dbReference type="SUPFAM" id="SSF54001">
    <property type="entry name" value="Cysteine proteinases"/>
    <property type="match status" value="1"/>
</dbReference>